<evidence type="ECO:0000313" key="2">
    <source>
        <dbReference type="EMBL" id="OEL22322.1"/>
    </source>
</evidence>
<name>A0A1E5VAZ0_9POAL</name>
<comment type="caution">
    <text evidence="2">The sequence shown here is derived from an EMBL/GenBank/DDBJ whole genome shotgun (WGS) entry which is preliminary data.</text>
</comment>
<evidence type="ECO:0000256" key="1">
    <source>
        <dbReference type="SAM" id="MobiDB-lite"/>
    </source>
</evidence>
<proteinExistence type="predicted"/>
<keyword evidence="3" id="KW-1185">Reference proteome</keyword>
<evidence type="ECO:0000313" key="3">
    <source>
        <dbReference type="Proteomes" id="UP000095767"/>
    </source>
</evidence>
<feature type="region of interest" description="Disordered" evidence="1">
    <location>
        <begin position="26"/>
        <end position="55"/>
    </location>
</feature>
<dbReference type="AlphaFoldDB" id="A0A1E5VAZ0"/>
<dbReference type="Proteomes" id="UP000095767">
    <property type="component" value="Unassembled WGS sequence"/>
</dbReference>
<protein>
    <submittedName>
        <fullName evidence="2">Uncharacterized protein</fullName>
    </submittedName>
</protein>
<gene>
    <name evidence="2" type="ORF">BAE44_0016660</name>
</gene>
<accession>A0A1E5VAZ0</accession>
<dbReference type="EMBL" id="LWDX02045667">
    <property type="protein sequence ID" value="OEL22322.1"/>
    <property type="molecule type" value="Genomic_DNA"/>
</dbReference>
<dbReference type="OrthoDB" id="631791at2759"/>
<sequence length="80" mass="8586">MASYFAAQLKDMFFVLVERVTGYGGWGEDQDAAGTKESKMTSAGQASPTDEEEVPVVQNIQIRARSGDPFVSGGSKPQVE</sequence>
<organism evidence="2 3">
    <name type="scientific">Dichanthelium oligosanthes</name>
    <dbReference type="NCBI Taxonomy" id="888268"/>
    <lineage>
        <taxon>Eukaryota</taxon>
        <taxon>Viridiplantae</taxon>
        <taxon>Streptophyta</taxon>
        <taxon>Embryophyta</taxon>
        <taxon>Tracheophyta</taxon>
        <taxon>Spermatophyta</taxon>
        <taxon>Magnoliopsida</taxon>
        <taxon>Liliopsida</taxon>
        <taxon>Poales</taxon>
        <taxon>Poaceae</taxon>
        <taxon>PACMAD clade</taxon>
        <taxon>Panicoideae</taxon>
        <taxon>Panicodae</taxon>
        <taxon>Paniceae</taxon>
        <taxon>Dichantheliinae</taxon>
        <taxon>Dichanthelium</taxon>
    </lineage>
</organism>
<reference evidence="2 3" key="1">
    <citation type="submission" date="2016-09" db="EMBL/GenBank/DDBJ databases">
        <title>The draft genome of Dichanthelium oligosanthes: A C3 panicoid grass species.</title>
        <authorList>
            <person name="Studer A.J."/>
            <person name="Schnable J.C."/>
            <person name="Brutnell T.P."/>
        </authorList>
    </citation>
    <scope>NUCLEOTIDE SEQUENCE [LARGE SCALE GENOMIC DNA]</scope>
    <source>
        <strain evidence="3">cv. Kellogg 1175</strain>
        <tissue evidence="2">Leaf</tissue>
    </source>
</reference>